<evidence type="ECO:0008006" key="9">
    <source>
        <dbReference type="Google" id="ProtNLM"/>
    </source>
</evidence>
<evidence type="ECO:0000256" key="5">
    <source>
        <dbReference type="ARBA" id="ARBA00023136"/>
    </source>
</evidence>
<dbReference type="EMBL" id="BPQQ01000118">
    <property type="protein sequence ID" value="GJE04401.1"/>
    <property type="molecule type" value="Genomic_DNA"/>
</dbReference>
<reference evidence="7" key="2">
    <citation type="submission" date="2021-08" db="EMBL/GenBank/DDBJ databases">
        <authorList>
            <person name="Tani A."/>
            <person name="Ola A."/>
            <person name="Ogura Y."/>
            <person name="Katsura K."/>
            <person name="Hayashi T."/>
        </authorList>
    </citation>
    <scope>NUCLEOTIDE SEQUENCE</scope>
    <source>
        <strain evidence="7">DSM 17168</strain>
    </source>
</reference>
<evidence type="ECO:0000256" key="6">
    <source>
        <dbReference type="SAM" id="Phobius"/>
    </source>
</evidence>
<dbReference type="InterPro" id="IPR019108">
    <property type="entry name" value="Caa3_assmbl_CtaG-rel"/>
</dbReference>
<keyword evidence="3 6" id="KW-0812">Transmembrane</keyword>
<comment type="subcellular location">
    <subcellularLocation>
        <location evidence="1">Cell membrane</location>
        <topology evidence="1">Multi-pass membrane protein</topology>
    </subcellularLocation>
</comment>
<organism evidence="7 8">
    <name type="scientific">Methylobacterium isbiliense</name>
    <dbReference type="NCBI Taxonomy" id="315478"/>
    <lineage>
        <taxon>Bacteria</taxon>
        <taxon>Pseudomonadati</taxon>
        <taxon>Pseudomonadota</taxon>
        <taxon>Alphaproteobacteria</taxon>
        <taxon>Hyphomicrobiales</taxon>
        <taxon>Methylobacteriaceae</taxon>
        <taxon>Methylobacterium</taxon>
    </lineage>
</organism>
<evidence type="ECO:0000256" key="4">
    <source>
        <dbReference type="ARBA" id="ARBA00022989"/>
    </source>
</evidence>
<feature type="transmembrane region" description="Helical" evidence="6">
    <location>
        <begin position="279"/>
        <end position="304"/>
    </location>
</feature>
<keyword evidence="4 6" id="KW-1133">Transmembrane helix</keyword>
<gene>
    <name evidence="7" type="ORF">GMJLKIPL_6365</name>
</gene>
<proteinExistence type="predicted"/>
<feature type="transmembrane region" description="Helical" evidence="6">
    <location>
        <begin position="55"/>
        <end position="74"/>
    </location>
</feature>
<dbReference type="Pfam" id="PF09678">
    <property type="entry name" value="Caa3_CtaG"/>
    <property type="match status" value="1"/>
</dbReference>
<evidence type="ECO:0000313" key="7">
    <source>
        <dbReference type="EMBL" id="GJE04401.1"/>
    </source>
</evidence>
<keyword evidence="5 6" id="KW-0472">Membrane</keyword>
<evidence type="ECO:0000313" key="8">
    <source>
        <dbReference type="Proteomes" id="UP001055153"/>
    </source>
</evidence>
<reference evidence="7" key="1">
    <citation type="journal article" date="2021" name="Front. Microbiol.">
        <title>Comprehensive Comparative Genomics and Phenotyping of Methylobacterium Species.</title>
        <authorList>
            <person name="Alessa O."/>
            <person name="Ogura Y."/>
            <person name="Fujitani Y."/>
            <person name="Takami H."/>
            <person name="Hayashi T."/>
            <person name="Sahin N."/>
            <person name="Tani A."/>
        </authorList>
    </citation>
    <scope>NUCLEOTIDE SEQUENCE</scope>
    <source>
        <strain evidence="7">DSM 17168</strain>
    </source>
</reference>
<name>A0ABQ4SRU3_9HYPH</name>
<evidence type="ECO:0000256" key="2">
    <source>
        <dbReference type="ARBA" id="ARBA00022475"/>
    </source>
</evidence>
<feature type="transmembrane region" description="Helical" evidence="6">
    <location>
        <begin position="86"/>
        <end position="103"/>
    </location>
</feature>
<dbReference type="Proteomes" id="UP001055153">
    <property type="component" value="Unassembled WGS sequence"/>
</dbReference>
<evidence type="ECO:0000256" key="1">
    <source>
        <dbReference type="ARBA" id="ARBA00004651"/>
    </source>
</evidence>
<feature type="transmembrane region" description="Helical" evidence="6">
    <location>
        <begin position="123"/>
        <end position="149"/>
    </location>
</feature>
<feature type="transmembrane region" description="Helical" evidence="6">
    <location>
        <begin position="200"/>
        <end position="221"/>
    </location>
</feature>
<keyword evidence="8" id="KW-1185">Reference proteome</keyword>
<comment type="caution">
    <text evidence="7">The sequence shown here is derived from an EMBL/GenBank/DDBJ whole genome shotgun (WGS) entry which is preliminary data.</text>
</comment>
<sequence length="318" mass="34658">MSGPDGFGARQARLRTAGAGVFAAALVLPTDGSAHGGDLGELWLTGPAWTSDLRVIAPLYISAILFLIGTVRLWRRAGHGRGVRRWQVACFWSGWTVLALALLSPLHWLGERLFTAHMVEHELLMVIAAPLLVLARPGSTMLWALPALWRPLVGAIGRLPVLGTAWRSMRTPFAATLLHGVALWAWHMPGLYDLVLLNPLAHWLQHLSFLLSALLFWWALLHGPARSRAYGASFLYLFLTSLHTGLLGVLLTVSPRLWYPRQVAAAAEWGLTPLEDQQLAGLVMWVPAGLVYAAAALTLAGLWIRRSGSDTARPAHAA</sequence>
<evidence type="ECO:0000256" key="3">
    <source>
        <dbReference type="ARBA" id="ARBA00022692"/>
    </source>
</evidence>
<accession>A0ABQ4SRU3</accession>
<keyword evidence="2" id="KW-1003">Cell membrane</keyword>
<feature type="transmembrane region" description="Helical" evidence="6">
    <location>
        <begin position="233"/>
        <end position="259"/>
    </location>
</feature>
<feature type="transmembrane region" description="Helical" evidence="6">
    <location>
        <begin position="170"/>
        <end position="188"/>
    </location>
</feature>
<protein>
    <recommendedName>
        <fullName evidence="9">Cytochrome c oxidase assembly protein</fullName>
    </recommendedName>
</protein>